<reference evidence="2" key="1">
    <citation type="submission" date="2022-12" db="EMBL/GenBank/DDBJ databases">
        <authorList>
            <person name="Alioto T."/>
            <person name="Alioto T."/>
            <person name="Gomez Garrido J."/>
        </authorList>
    </citation>
    <scope>NUCLEOTIDE SEQUENCE</scope>
</reference>
<accession>A0AA35PGN0</accession>
<keyword evidence="3" id="KW-1185">Reference proteome</keyword>
<feature type="non-terminal residue" evidence="2">
    <location>
        <position position="1"/>
    </location>
</feature>
<dbReference type="AlphaFoldDB" id="A0AA35PGN0"/>
<feature type="region of interest" description="Disordered" evidence="1">
    <location>
        <begin position="27"/>
        <end position="51"/>
    </location>
</feature>
<gene>
    <name evidence="2" type="ORF">PODLI_1B008915</name>
</gene>
<protein>
    <submittedName>
        <fullName evidence="2">Uncharacterized protein</fullName>
    </submittedName>
</protein>
<name>A0AA35PGN0_9SAUR</name>
<organism evidence="2 3">
    <name type="scientific">Podarcis lilfordi</name>
    <name type="common">Lilford's wall lizard</name>
    <dbReference type="NCBI Taxonomy" id="74358"/>
    <lineage>
        <taxon>Eukaryota</taxon>
        <taxon>Metazoa</taxon>
        <taxon>Chordata</taxon>
        <taxon>Craniata</taxon>
        <taxon>Vertebrata</taxon>
        <taxon>Euteleostomi</taxon>
        <taxon>Lepidosauria</taxon>
        <taxon>Squamata</taxon>
        <taxon>Bifurcata</taxon>
        <taxon>Unidentata</taxon>
        <taxon>Episquamata</taxon>
        <taxon>Laterata</taxon>
        <taxon>Lacertibaenia</taxon>
        <taxon>Lacertidae</taxon>
        <taxon>Podarcis</taxon>
    </lineage>
</organism>
<dbReference type="Proteomes" id="UP001178461">
    <property type="component" value="Chromosome 9"/>
</dbReference>
<evidence type="ECO:0000313" key="3">
    <source>
        <dbReference type="Proteomes" id="UP001178461"/>
    </source>
</evidence>
<feature type="non-terminal residue" evidence="2">
    <location>
        <position position="51"/>
    </location>
</feature>
<evidence type="ECO:0000313" key="2">
    <source>
        <dbReference type="EMBL" id="CAI5783982.1"/>
    </source>
</evidence>
<dbReference type="EMBL" id="OX395134">
    <property type="protein sequence ID" value="CAI5783982.1"/>
    <property type="molecule type" value="Genomic_DNA"/>
</dbReference>
<sequence>LQLCQPARYEKWRSDNCCLSSDNAFMEREKKRADSPERKMQRRSRGGDRTA</sequence>
<evidence type="ECO:0000256" key="1">
    <source>
        <dbReference type="SAM" id="MobiDB-lite"/>
    </source>
</evidence>
<proteinExistence type="predicted"/>